<dbReference type="AlphaFoldDB" id="A0AAN9Z7U6"/>
<dbReference type="InterPro" id="IPR029058">
    <property type="entry name" value="AB_hydrolase_fold"/>
</dbReference>
<dbReference type="Pfam" id="PF04083">
    <property type="entry name" value="Abhydro_lipase"/>
    <property type="match status" value="1"/>
</dbReference>
<dbReference type="EMBL" id="JAZDUA010000036">
    <property type="protein sequence ID" value="KAK7871603.1"/>
    <property type="molecule type" value="Genomic_DNA"/>
</dbReference>
<comment type="similarity">
    <text evidence="1 7">Belongs to the AB hydrolase superfamily. Lipase family.</text>
</comment>
<evidence type="ECO:0000256" key="1">
    <source>
        <dbReference type="ARBA" id="ARBA00010701"/>
    </source>
</evidence>
<protein>
    <recommendedName>
        <fullName evidence="7">Lipase</fullName>
    </recommendedName>
</protein>
<accession>A0AAN9Z7U6</accession>
<dbReference type="InterPro" id="IPR006693">
    <property type="entry name" value="AB_hydrolase_lipase"/>
</dbReference>
<keyword evidence="12" id="KW-1185">Reference proteome</keyword>
<feature type="active site" description="Charge relay system" evidence="8">
    <location>
        <position position="338"/>
    </location>
</feature>
<dbReference type="GO" id="GO:0016788">
    <property type="term" value="F:hydrolase activity, acting on ester bonds"/>
    <property type="evidence" value="ECO:0007669"/>
    <property type="project" value="InterPro"/>
</dbReference>
<comment type="caution">
    <text evidence="11">The sequence shown here is derived from an EMBL/GenBank/DDBJ whole genome shotgun (WGS) entry which is preliminary data.</text>
</comment>
<name>A0AAN9Z7U6_9ORTH</name>
<keyword evidence="3 7" id="KW-0378">Hydrolase</keyword>
<feature type="active site" description="Nucleophile" evidence="8">
    <location>
        <position position="164"/>
    </location>
</feature>
<evidence type="ECO:0000256" key="7">
    <source>
        <dbReference type="PIRNR" id="PIRNR000862"/>
    </source>
</evidence>
<evidence type="ECO:0000256" key="3">
    <source>
        <dbReference type="ARBA" id="ARBA00022801"/>
    </source>
</evidence>
<evidence type="ECO:0000313" key="12">
    <source>
        <dbReference type="Proteomes" id="UP001378592"/>
    </source>
</evidence>
<keyword evidence="4 7" id="KW-0442">Lipid degradation</keyword>
<feature type="active site" description="Charge relay system" evidence="8">
    <location>
        <position position="369"/>
    </location>
</feature>
<dbReference type="FunFam" id="3.40.50.1820:FF:000021">
    <property type="entry name" value="Lipase"/>
    <property type="match status" value="1"/>
</dbReference>
<dbReference type="Gene3D" id="3.40.50.1820">
    <property type="entry name" value="alpha/beta hydrolase"/>
    <property type="match status" value="1"/>
</dbReference>
<evidence type="ECO:0000256" key="5">
    <source>
        <dbReference type="ARBA" id="ARBA00023098"/>
    </source>
</evidence>
<reference evidence="11 12" key="1">
    <citation type="submission" date="2024-03" db="EMBL/GenBank/DDBJ databases">
        <title>The genome assembly and annotation of the cricket Gryllus longicercus Weissman &amp; Gray.</title>
        <authorList>
            <person name="Szrajer S."/>
            <person name="Gray D."/>
            <person name="Ylla G."/>
        </authorList>
    </citation>
    <scope>NUCLEOTIDE SEQUENCE [LARGE SCALE GENOMIC DNA]</scope>
    <source>
        <strain evidence="11">DAG 2021-001</strain>
        <tissue evidence="11">Whole body minus gut</tissue>
    </source>
</reference>
<evidence type="ECO:0000256" key="6">
    <source>
        <dbReference type="ARBA" id="ARBA00023180"/>
    </source>
</evidence>
<gene>
    <name evidence="11" type="ORF">R5R35_001795</name>
</gene>
<evidence type="ECO:0000313" key="11">
    <source>
        <dbReference type="EMBL" id="KAK7871603.1"/>
    </source>
</evidence>
<proteinExistence type="inferred from homology"/>
<evidence type="ECO:0000256" key="8">
    <source>
        <dbReference type="PIRSR" id="PIRSR000862-1"/>
    </source>
</evidence>
<dbReference type="GO" id="GO:0016042">
    <property type="term" value="P:lipid catabolic process"/>
    <property type="evidence" value="ECO:0007669"/>
    <property type="project" value="UniProtKB-KW"/>
</dbReference>
<evidence type="ECO:0000259" key="10">
    <source>
        <dbReference type="Pfam" id="PF04083"/>
    </source>
</evidence>
<keyword evidence="5" id="KW-0443">Lipid metabolism</keyword>
<dbReference type="PANTHER" id="PTHR11005">
    <property type="entry name" value="LYSOSOMAL ACID LIPASE-RELATED"/>
    <property type="match status" value="1"/>
</dbReference>
<dbReference type="SUPFAM" id="SSF53474">
    <property type="entry name" value="alpha/beta-Hydrolases"/>
    <property type="match status" value="1"/>
</dbReference>
<feature type="signal peptide" evidence="9">
    <location>
        <begin position="1"/>
        <end position="16"/>
    </location>
</feature>
<dbReference type="PIRSF" id="PIRSF000862">
    <property type="entry name" value="Steryl_ester_lip"/>
    <property type="match status" value="1"/>
</dbReference>
<keyword evidence="2 9" id="KW-0732">Signal</keyword>
<evidence type="ECO:0000256" key="4">
    <source>
        <dbReference type="ARBA" id="ARBA00022963"/>
    </source>
</evidence>
<organism evidence="11 12">
    <name type="scientific">Gryllus longicercus</name>
    <dbReference type="NCBI Taxonomy" id="2509291"/>
    <lineage>
        <taxon>Eukaryota</taxon>
        <taxon>Metazoa</taxon>
        <taxon>Ecdysozoa</taxon>
        <taxon>Arthropoda</taxon>
        <taxon>Hexapoda</taxon>
        <taxon>Insecta</taxon>
        <taxon>Pterygota</taxon>
        <taxon>Neoptera</taxon>
        <taxon>Polyneoptera</taxon>
        <taxon>Orthoptera</taxon>
        <taxon>Ensifera</taxon>
        <taxon>Gryllidea</taxon>
        <taxon>Grylloidea</taxon>
        <taxon>Gryllidae</taxon>
        <taxon>Gryllinae</taxon>
        <taxon>Gryllus</taxon>
    </lineage>
</organism>
<evidence type="ECO:0000256" key="9">
    <source>
        <dbReference type="SAM" id="SignalP"/>
    </source>
</evidence>
<feature type="chain" id="PRO_5042962812" description="Lipase" evidence="9">
    <location>
        <begin position="17"/>
        <end position="393"/>
    </location>
</feature>
<dbReference type="Proteomes" id="UP001378592">
    <property type="component" value="Unassembled WGS sequence"/>
</dbReference>
<dbReference type="InterPro" id="IPR025483">
    <property type="entry name" value="Lipase_euk"/>
</dbReference>
<sequence length="393" mass="44227">MLPLLLALLLAGNAAADLDATLIRDASLTTPELIEAYGYPSQTHTVQTEDGYILTLHRIPHGRSSNATGEPVFVQHGLLSSSADWVLTGPDHALAYILADAGYDVWLGNFRGNTYSRQHVRYTADDNEFWNFSWNENGKFDLPAMIDYVLNYTGKEKLYYAGHSMGTTSFFVLNSLKPEYNDKIRLMFSLAPIAFMNHVTSPFLKALAWSYEFDEILWDDLGLYKFFTNSAILKAAGEDLCEDGAVTQSVCSNILFLTVGFDTTNLNKTLLPVILAHTPAGAAAKQFLHYSQEVVSAHFRQWDYGLFSNIAHYGRTAPPDYDLSAVTAPVFLFYADNDWVSNIVDVTKLNASLANPVTMYHVDWQPYNHLDYLWGIHSKELVYDVMLKYMPNY</sequence>
<evidence type="ECO:0000256" key="2">
    <source>
        <dbReference type="ARBA" id="ARBA00022729"/>
    </source>
</evidence>
<keyword evidence="6" id="KW-0325">Glycoprotein</keyword>
<feature type="domain" description="Partial AB-hydrolase lipase" evidence="10">
    <location>
        <begin position="31"/>
        <end position="88"/>
    </location>
</feature>